<dbReference type="EMBL" id="OB795069">
    <property type="protein sequence ID" value="CAD7431628.1"/>
    <property type="molecule type" value="Genomic_DNA"/>
</dbReference>
<proteinExistence type="predicted"/>
<sequence>MTKYNMKHNHRRGSEVILTSYSPESGGATDLGSTLDIVGVTNFVVGEEDCDDAQAKNNNNEYGARNGVANLHADFGWAHSGVSVGTQAYRSEPAFAWRESGKPFRKTTPSSPDRDSNLDLPVLSSRAQHYKRVSQLRHRGGNELPLAQQDNIRLALGGRKFFRVFRSLCSCMYVTRYLVFCGVEVSTSTARQFLGILGLNKDRLQTHRSMGGGKKRAGPNIGPQESFGIIRMVIAPWQCLKEESGHAARIANLRELHHETGTGPGDTPDGGRCQLSHRGKFEKHSVSYSYVLISSLAINDQMLEHLDTGFHTSSDRGPRCSNICCIMHHPILEGGQV</sequence>
<evidence type="ECO:0000256" key="1">
    <source>
        <dbReference type="SAM" id="MobiDB-lite"/>
    </source>
</evidence>
<name>A0A7R9EES7_9NEOP</name>
<reference evidence="2" key="1">
    <citation type="submission" date="2020-11" db="EMBL/GenBank/DDBJ databases">
        <authorList>
            <person name="Tran Van P."/>
        </authorList>
    </citation>
    <scope>NUCLEOTIDE SEQUENCE</scope>
</reference>
<feature type="region of interest" description="Disordered" evidence="1">
    <location>
        <begin position="100"/>
        <end position="119"/>
    </location>
</feature>
<protein>
    <submittedName>
        <fullName evidence="2">Uncharacterized protein</fullName>
    </submittedName>
</protein>
<dbReference type="AlphaFoldDB" id="A0A7R9EES7"/>
<accession>A0A7R9EES7</accession>
<evidence type="ECO:0000313" key="2">
    <source>
        <dbReference type="EMBL" id="CAD7431628.1"/>
    </source>
</evidence>
<organism evidence="2">
    <name type="scientific">Timema monikensis</name>
    <dbReference type="NCBI Taxonomy" id="170555"/>
    <lineage>
        <taxon>Eukaryota</taxon>
        <taxon>Metazoa</taxon>
        <taxon>Ecdysozoa</taxon>
        <taxon>Arthropoda</taxon>
        <taxon>Hexapoda</taxon>
        <taxon>Insecta</taxon>
        <taxon>Pterygota</taxon>
        <taxon>Neoptera</taxon>
        <taxon>Polyneoptera</taxon>
        <taxon>Phasmatodea</taxon>
        <taxon>Timematodea</taxon>
        <taxon>Timematoidea</taxon>
        <taxon>Timematidae</taxon>
        <taxon>Timema</taxon>
    </lineage>
</organism>
<gene>
    <name evidence="2" type="ORF">TMSB3V08_LOCUS8355</name>
</gene>